<dbReference type="Proteomes" id="UP001145050">
    <property type="component" value="Unassembled WGS sequence"/>
</dbReference>
<dbReference type="AlphaFoldDB" id="A0A9X3WSB3"/>
<feature type="domain" description="DUF294" evidence="2">
    <location>
        <begin position="177"/>
        <end position="306"/>
    </location>
</feature>
<proteinExistence type="predicted"/>
<name>A0A9X3WSB3_9BACI</name>
<sequence length="323" mass="37859">MNSYAEIRKWREQKITNVSTNHEALNTFHDELIKQSVKLAMKNVQSEWGDPPAPFAFFLMGSAGRFEQSVWSDQDHGIVFEGGDTLKPYFLKLGEEIVDGLVRVGYELCDGKVMSSNPLWCQSVTKWKEQITTWLHQDRWDSLRHFSTFFDSRVLIGESSLLKEMKQESFYVLEENPRLFTRLAENVGFIKKGIGFFGQLLPEQHGEYSGGIHLKQTVFFPYVNSLRLLALHERIYVPSTLSRFKGLPDKYQNIKSYEKNFIELLDFRLHLKKDAHNYQEVHHIAKKALSKEERQELKWMMKKGYKLFSETKKIIENECSTWS</sequence>
<evidence type="ECO:0000259" key="1">
    <source>
        <dbReference type="Pfam" id="PF03445"/>
    </source>
</evidence>
<dbReference type="EMBL" id="JAMQKB010000001">
    <property type="protein sequence ID" value="MDC3423366.1"/>
    <property type="molecule type" value="Genomic_DNA"/>
</dbReference>
<dbReference type="RefSeq" id="WP_272435051.1">
    <property type="nucleotide sequence ID" value="NZ_JAMQKB010000001.1"/>
</dbReference>
<dbReference type="Pfam" id="PF10335">
    <property type="entry name" value="DUF294_C"/>
    <property type="match status" value="1"/>
</dbReference>
<comment type="caution">
    <text evidence="3">The sequence shown here is derived from an EMBL/GenBank/DDBJ whole genome shotgun (WGS) entry which is preliminary data.</text>
</comment>
<gene>
    <name evidence="3" type="ORF">NC797_02445</name>
</gene>
<dbReference type="InterPro" id="IPR018821">
    <property type="entry name" value="DUF294_put_nucleoTrafse_sb-bd"/>
</dbReference>
<dbReference type="CDD" id="cd05401">
    <property type="entry name" value="NT_GlnE_GlnD_like"/>
    <property type="match status" value="1"/>
</dbReference>
<feature type="domain" description="Protein-PII uridylyltransferase N-terminal" evidence="1">
    <location>
        <begin position="17"/>
        <end position="138"/>
    </location>
</feature>
<evidence type="ECO:0000313" key="4">
    <source>
        <dbReference type="Proteomes" id="UP001145050"/>
    </source>
</evidence>
<keyword evidence="4" id="KW-1185">Reference proteome</keyword>
<reference evidence="3" key="1">
    <citation type="submission" date="2022-06" db="EMBL/GenBank/DDBJ databases">
        <title>Aquibacillus sp. a new bacterium isolated from soil saline samples.</title>
        <authorList>
            <person name="Galisteo C."/>
            <person name="De La Haba R."/>
            <person name="Sanchez-Porro C."/>
            <person name="Ventosa A."/>
        </authorList>
    </citation>
    <scope>NUCLEOTIDE SEQUENCE</scope>
    <source>
        <strain evidence="3">3ASR75-11</strain>
    </source>
</reference>
<dbReference type="Pfam" id="PF03445">
    <property type="entry name" value="DUF294"/>
    <property type="match status" value="1"/>
</dbReference>
<evidence type="ECO:0000313" key="3">
    <source>
        <dbReference type="EMBL" id="MDC3423366.1"/>
    </source>
</evidence>
<evidence type="ECO:0000259" key="2">
    <source>
        <dbReference type="Pfam" id="PF10335"/>
    </source>
</evidence>
<dbReference type="InterPro" id="IPR005105">
    <property type="entry name" value="GlnD_Uridyltrans_N"/>
</dbReference>
<organism evidence="3 4">
    <name type="scientific">Terrihalobacillus insolitus</name>
    <dbReference type="NCBI Taxonomy" id="2950438"/>
    <lineage>
        <taxon>Bacteria</taxon>
        <taxon>Bacillati</taxon>
        <taxon>Bacillota</taxon>
        <taxon>Bacilli</taxon>
        <taxon>Bacillales</taxon>
        <taxon>Bacillaceae</taxon>
        <taxon>Terrihalobacillus</taxon>
    </lineage>
</organism>
<accession>A0A9X3WSB3</accession>
<dbReference type="GO" id="GO:0008773">
    <property type="term" value="F:[protein-PII] uridylyltransferase activity"/>
    <property type="evidence" value="ECO:0007669"/>
    <property type="project" value="InterPro"/>
</dbReference>
<protein>
    <submittedName>
        <fullName evidence="3">DUF294 nucleotidyltransferase-like domain-containing protein</fullName>
    </submittedName>
</protein>